<dbReference type="InterPro" id="IPR048365">
    <property type="entry name" value="TNP-like_RNaseH_N"/>
</dbReference>
<organism evidence="2 3">
    <name type="scientific">Aphis craccivora</name>
    <name type="common">Cowpea aphid</name>
    <dbReference type="NCBI Taxonomy" id="307492"/>
    <lineage>
        <taxon>Eukaryota</taxon>
        <taxon>Metazoa</taxon>
        <taxon>Ecdysozoa</taxon>
        <taxon>Arthropoda</taxon>
        <taxon>Hexapoda</taxon>
        <taxon>Insecta</taxon>
        <taxon>Pterygota</taxon>
        <taxon>Neoptera</taxon>
        <taxon>Paraneoptera</taxon>
        <taxon>Hemiptera</taxon>
        <taxon>Sternorrhyncha</taxon>
        <taxon>Aphidomorpha</taxon>
        <taxon>Aphidoidea</taxon>
        <taxon>Aphididae</taxon>
        <taxon>Aphidini</taxon>
        <taxon>Aphis</taxon>
        <taxon>Aphis</taxon>
    </lineage>
</organism>
<name>A0A6G0YD68_APHCR</name>
<protein>
    <submittedName>
        <fullName evidence="2">THAP-type domain-containing protein</fullName>
    </submittedName>
</protein>
<reference evidence="2 3" key="1">
    <citation type="submission" date="2019-08" db="EMBL/GenBank/DDBJ databases">
        <title>Whole genome of Aphis craccivora.</title>
        <authorList>
            <person name="Voronova N.V."/>
            <person name="Shulinski R.S."/>
            <person name="Bandarenka Y.V."/>
            <person name="Zhorov D.G."/>
            <person name="Warner D."/>
        </authorList>
    </citation>
    <scope>NUCLEOTIDE SEQUENCE [LARGE SCALE GENOMIC DNA]</scope>
    <source>
        <strain evidence="2">180601</strain>
        <tissue evidence="2">Whole Body</tissue>
    </source>
</reference>
<dbReference type="Proteomes" id="UP000478052">
    <property type="component" value="Unassembled WGS sequence"/>
</dbReference>
<dbReference type="OrthoDB" id="6760869at2759"/>
<keyword evidence="3" id="KW-1185">Reference proteome</keyword>
<accession>A0A6G0YD68</accession>
<dbReference type="Pfam" id="PF21787">
    <property type="entry name" value="TNP-like_RNaseH_N"/>
    <property type="match status" value="1"/>
</dbReference>
<comment type="caution">
    <text evidence="2">The sequence shown here is derived from an EMBL/GenBank/DDBJ whole genome shotgun (WGS) entry which is preliminary data.</text>
</comment>
<evidence type="ECO:0000313" key="3">
    <source>
        <dbReference type="Proteomes" id="UP000478052"/>
    </source>
</evidence>
<proteinExistence type="predicted"/>
<evidence type="ECO:0000259" key="1">
    <source>
        <dbReference type="Pfam" id="PF21787"/>
    </source>
</evidence>
<gene>
    <name evidence="2" type="ORF">FWK35_00017267</name>
</gene>
<dbReference type="AlphaFoldDB" id="A0A6G0YD68"/>
<feature type="domain" description="Transposable element P transposase-like RNase H" evidence="1">
    <location>
        <begin position="1"/>
        <end position="82"/>
    </location>
</feature>
<dbReference type="EMBL" id="VUJU01004688">
    <property type="protein sequence ID" value="KAF0753587.1"/>
    <property type="molecule type" value="Genomic_DNA"/>
</dbReference>
<evidence type="ECO:0000313" key="2">
    <source>
        <dbReference type="EMBL" id="KAF0753587.1"/>
    </source>
</evidence>
<sequence length="142" mass="16330">MEEMAIRQNLEYDGTNYYGYIDLSNGLRSDSLEIAKECFVLMVVSINENWKIPFGYLLVSKLNSSQKSLLYDKLVLKVNNIQTFNTDNCIPLEHMEILHYSSSDPIKVINNSSSNNFDVISSEENSAVDNFITDHYPKQLYN</sequence>